<feature type="compositionally biased region" description="Acidic residues" evidence="1">
    <location>
        <begin position="164"/>
        <end position="206"/>
    </location>
</feature>
<accession>A0A1M2VXR2</accession>
<gene>
    <name evidence="2" type="ORF">TRAPUB_11087</name>
</gene>
<dbReference type="EMBL" id="MNAD01000491">
    <property type="protein sequence ID" value="OJT12385.1"/>
    <property type="molecule type" value="Genomic_DNA"/>
</dbReference>
<name>A0A1M2VXR2_TRAPU</name>
<protein>
    <submittedName>
        <fullName evidence="2">Uncharacterized protein</fullName>
    </submittedName>
</protein>
<evidence type="ECO:0000313" key="3">
    <source>
        <dbReference type="Proteomes" id="UP000184267"/>
    </source>
</evidence>
<dbReference type="STRING" id="154538.A0A1M2VXR2"/>
<feature type="region of interest" description="Disordered" evidence="1">
    <location>
        <begin position="159"/>
        <end position="206"/>
    </location>
</feature>
<keyword evidence="3" id="KW-1185">Reference proteome</keyword>
<evidence type="ECO:0000256" key="1">
    <source>
        <dbReference type="SAM" id="MobiDB-lite"/>
    </source>
</evidence>
<sequence>MDENTKWGADPDDDLAVQHLPLHVRAGGFTKGVYEDYAKVVRAIGVVLRRQGIRGMPTSSAVDAEIQNLSWRGNRFFTKGGRLEHALGYLVHTAKEQSPLGDGYWDDMEDGCAADGSADSIAYLAMPICANDLEFARVGQRLGVPTSLKPQWAGFSFGGACADGMDEEEDEDVIQEDDAEDDFDEDEGGSEDENEGEGESMDEDDE</sequence>
<comment type="caution">
    <text evidence="2">The sequence shown here is derived from an EMBL/GenBank/DDBJ whole genome shotgun (WGS) entry which is preliminary data.</text>
</comment>
<dbReference type="Proteomes" id="UP000184267">
    <property type="component" value="Unassembled WGS sequence"/>
</dbReference>
<proteinExistence type="predicted"/>
<dbReference type="AlphaFoldDB" id="A0A1M2VXR2"/>
<evidence type="ECO:0000313" key="2">
    <source>
        <dbReference type="EMBL" id="OJT12385.1"/>
    </source>
</evidence>
<organism evidence="2 3">
    <name type="scientific">Trametes pubescens</name>
    <name type="common">White-rot fungus</name>
    <dbReference type="NCBI Taxonomy" id="154538"/>
    <lineage>
        <taxon>Eukaryota</taxon>
        <taxon>Fungi</taxon>
        <taxon>Dikarya</taxon>
        <taxon>Basidiomycota</taxon>
        <taxon>Agaricomycotina</taxon>
        <taxon>Agaricomycetes</taxon>
        <taxon>Polyporales</taxon>
        <taxon>Polyporaceae</taxon>
        <taxon>Trametes</taxon>
    </lineage>
</organism>
<dbReference type="OrthoDB" id="2753421at2759"/>
<reference evidence="2 3" key="1">
    <citation type="submission" date="2016-10" db="EMBL/GenBank/DDBJ databases">
        <title>Genome sequence of the basidiomycete white-rot fungus Trametes pubescens.</title>
        <authorList>
            <person name="Makela M.R."/>
            <person name="Granchi Z."/>
            <person name="Peng M."/>
            <person name="De Vries R.P."/>
            <person name="Grigoriev I."/>
            <person name="Riley R."/>
            <person name="Hilden K."/>
        </authorList>
    </citation>
    <scope>NUCLEOTIDE SEQUENCE [LARGE SCALE GENOMIC DNA]</scope>
    <source>
        <strain evidence="2 3">FBCC735</strain>
    </source>
</reference>